<keyword evidence="2" id="KW-0813">Transport</keyword>
<keyword evidence="8 9" id="KW-0472">Membrane</keyword>
<evidence type="ECO:0000256" key="3">
    <source>
        <dbReference type="ARBA" id="ARBA00022475"/>
    </source>
</evidence>
<accession>X0ZWA9</accession>
<comment type="subcellular location">
    <subcellularLocation>
        <location evidence="1">Cell membrane</location>
        <topology evidence="1">Single-pass membrane protein</topology>
    </subcellularLocation>
</comment>
<dbReference type="InterPro" id="IPR003849">
    <property type="entry name" value="Preprotein_translocase_YajC"/>
</dbReference>
<dbReference type="PRINTS" id="PR01853">
    <property type="entry name" value="YAJCTRNLCASE"/>
</dbReference>
<evidence type="ECO:0000256" key="8">
    <source>
        <dbReference type="ARBA" id="ARBA00023136"/>
    </source>
</evidence>
<keyword evidence="3" id="KW-1003">Cell membrane</keyword>
<evidence type="ECO:0000256" key="4">
    <source>
        <dbReference type="ARBA" id="ARBA00022692"/>
    </source>
</evidence>
<evidence type="ECO:0000256" key="1">
    <source>
        <dbReference type="ARBA" id="ARBA00004162"/>
    </source>
</evidence>
<evidence type="ECO:0000256" key="6">
    <source>
        <dbReference type="ARBA" id="ARBA00022989"/>
    </source>
</evidence>
<organism evidence="10">
    <name type="scientific">marine sediment metagenome</name>
    <dbReference type="NCBI Taxonomy" id="412755"/>
    <lineage>
        <taxon>unclassified sequences</taxon>
        <taxon>metagenomes</taxon>
        <taxon>ecological metagenomes</taxon>
    </lineage>
</organism>
<protein>
    <recommendedName>
        <fullName evidence="11">Preprotein translocase subunit YajC</fullName>
    </recommendedName>
</protein>
<dbReference type="NCBIfam" id="TIGR00739">
    <property type="entry name" value="yajC"/>
    <property type="match status" value="1"/>
</dbReference>
<evidence type="ECO:0000256" key="5">
    <source>
        <dbReference type="ARBA" id="ARBA00022927"/>
    </source>
</evidence>
<gene>
    <name evidence="10" type="ORF">S01H4_04178</name>
</gene>
<evidence type="ECO:0000313" key="10">
    <source>
        <dbReference type="EMBL" id="GAG62197.1"/>
    </source>
</evidence>
<proteinExistence type="predicted"/>
<dbReference type="SMART" id="SM01323">
    <property type="entry name" value="YajC"/>
    <property type="match status" value="1"/>
</dbReference>
<evidence type="ECO:0008006" key="11">
    <source>
        <dbReference type="Google" id="ProtNLM"/>
    </source>
</evidence>
<comment type="caution">
    <text evidence="10">The sequence shown here is derived from an EMBL/GenBank/DDBJ whole genome shotgun (WGS) entry which is preliminary data.</text>
</comment>
<dbReference type="AlphaFoldDB" id="X0ZWA9"/>
<reference evidence="10" key="1">
    <citation type="journal article" date="2014" name="Front. Microbiol.">
        <title>High frequency of phylogenetically diverse reductive dehalogenase-homologous genes in deep subseafloor sedimentary metagenomes.</title>
        <authorList>
            <person name="Kawai M."/>
            <person name="Futagami T."/>
            <person name="Toyoda A."/>
            <person name="Takaki Y."/>
            <person name="Nishi S."/>
            <person name="Hori S."/>
            <person name="Arai W."/>
            <person name="Tsubouchi T."/>
            <person name="Morono Y."/>
            <person name="Uchiyama I."/>
            <person name="Ito T."/>
            <person name="Fujiyama A."/>
            <person name="Inagaki F."/>
            <person name="Takami H."/>
        </authorList>
    </citation>
    <scope>NUCLEOTIDE SEQUENCE</scope>
    <source>
        <strain evidence="10">Expedition CK06-06</strain>
    </source>
</reference>
<dbReference type="PANTHER" id="PTHR33909">
    <property type="entry name" value="SEC TRANSLOCON ACCESSORY COMPLEX SUBUNIT YAJC"/>
    <property type="match status" value="1"/>
</dbReference>
<keyword evidence="5" id="KW-0653">Protein transport</keyword>
<dbReference type="PANTHER" id="PTHR33909:SF1">
    <property type="entry name" value="SEC TRANSLOCON ACCESSORY COMPLEX SUBUNIT YAJC"/>
    <property type="match status" value="1"/>
</dbReference>
<evidence type="ECO:0000256" key="7">
    <source>
        <dbReference type="ARBA" id="ARBA00023010"/>
    </source>
</evidence>
<dbReference type="GO" id="GO:0005886">
    <property type="term" value="C:plasma membrane"/>
    <property type="evidence" value="ECO:0007669"/>
    <property type="project" value="UniProtKB-SubCell"/>
</dbReference>
<name>X0ZWA9_9ZZZZ</name>
<evidence type="ECO:0000256" key="2">
    <source>
        <dbReference type="ARBA" id="ARBA00022448"/>
    </source>
</evidence>
<keyword evidence="6 9" id="KW-1133">Transmembrane helix</keyword>
<dbReference type="EMBL" id="BART01001098">
    <property type="protein sequence ID" value="GAG62197.1"/>
    <property type="molecule type" value="Genomic_DNA"/>
</dbReference>
<sequence>TAEEKAKQIQKEIKVGKNLSSLAKKFGLEYKSLKYLKRGAGGMITTLMPLVLIFVIFYFLLIMPQRRKQKEHQQMVRNLKKGDKIVTTGGVYGTIIGLKKSYVEIEVASQVRLRVQRSCINQLRREE</sequence>
<keyword evidence="4 9" id="KW-0812">Transmembrane</keyword>
<keyword evidence="7" id="KW-0811">Translocation</keyword>
<feature type="non-terminal residue" evidence="10">
    <location>
        <position position="1"/>
    </location>
</feature>
<evidence type="ECO:0000256" key="9">
    <source>
        <dbReference type="SAM" id="Phobius"/>
    </source>
</evidence>
<dbReference type="GO" id="GO:0015031">
    <property type="term" value="P:protein transport"/>
    <property type="evidence" value="ECO:0007669"/>
    <property type="project" value="UniProtKB-KW"/>
</dbReference>
<feature type="transmembrane region" description="Helical" evidence="9">
    <location>
        <begin position="40"/>
        <end position="61"/>
    </location>
</feature>
<dbReference type="Pfam" id="PF02699">
    <property type="entry name" value="YajC"/>
    <property type="match status" value="1"/>
</dbReference>